<dbReference type="STRING" id="78245.Xaut_3105"/>
<dbReference type="Pfam" id="PF08241">
    <property type="entry name" value="Methyltransf_11"/>
    <property type="match status" value="1"/>
</dbReference>
<name>A7IJZ2_XANP2</name>
<dbReference type="GO" id="GO:0032259">
    <property type="term" value="P:methylation"/>
    <property type="evidence" value="ECO:0007669"/>
    <property type="project" value="UniProtKB-KW"/>
</dbReference>
<dbReference type="Proteomes" id="UP000002417">
    <property type="component" value="Chromosome"/>
</dbReference>
<dbReference type="KEGG" id="xau:Xaut_3105"/>
<dbReference type="InterPro" id="IPR029063">
    <property type="entry name" value="SAM-dependent_MTases_sf"/>
</dbReference>
<keyword evidence="2 4" id="KW-0808">Transferase</keyword>
<dbReference type="InterPro" id="IPR013216">
    <property type="entry name" value="Methyltransf_11"/>
</dbReference>
<accession>A7IJZ2</accession>
<dbReference type="PhylomeDB" id="A7IJZ2"/>
<gene>
    <name evidence="4" type="ordered locus">Xaut_3105</name>
</gene>
<proteinExistence type="predicted"/>
<evidence type="ECO:0000259" key="3">
    <source>
        <dbReference type="Pfam" id="PF08241"/>
    </source>
</evidence>
<protein>
    <submittedName>
        <fullName evidence="4">Methyltransferase type 11</fullName>
    </submittedName>
</protein>
<dbReference type="EMBL" id="CP000781">
    <property type="protein sequence ID" value="ABS68335.1"/>
    <property type="molecule type" value="Genomic_DNA"/>
</dbReference>
<reference evidence="4 5" key="1">
    <citation type="submission" date="2007-07" db="EMBL/GenBank/DDBJ databases">
        <title>Complete sequence of chromosome of Xanthobacter autotrophicus Py2.</title>
        <authorList>
            <consortium name="US DOE Joint Genome Institute"/>
            <person name="Copeland A."/>
            <person name="Lucas S."/>
            <person name="Lapidus A."/>
            <person name="Barry K."/>
            <person name="Glavina del Rio T."/>
            <person name="Hammon N."/>
            <person name="Israni S."/>
            <person name="Dalin E."/>
            <person name="Tice H."/>
            <person name="Pitluck S."/>
            <person name="Sims D."/>
            <person name="Brettin T."/>
            <person name="Bruce D."/>
            <person name="Detter J.C."/>
            <person name="Han C."/>
            <person name="Tapia R."/>
            <person name="Brainard J."/>
            <person name="Schmutz J."/>
            <person name="Larimer F."/>
            <person name="Land M."/>
            <person name="Hauser L."/>
            <person name="Kyrpides N."/>
            <person name="Kim E."/>
            <person name="Ensigns S.A."/>
            <person name="Richardson P."/>
        </authorList>
    </citation>
    <scope>NUCLEOTIDE SEQUENCE [LARGE SCALE GENOMIC DNA]</scope>
    <source>
        <strain evidence="5">ATCC BAA-1158 / Py2</strain>
    </source>
</reference>
<dbReference type="CDD" id="cd02440">
    <property type="entry name" value="AdoMet_MTases"/>
    <property type="match status" value="1"/>
</dbReference>
<evidence type="ECO:0000313" key="4">
    <source>
        <dbReference type="EMBL" id="ABS68335.1"/>
    </source>
</evidence>
<organism evidence="4 5">
    <name type="scientific">Xanthobacter autotrophicus (strain ATCC BAA-1158 / Py2)</name>
    <dbReference type="NCBI Taxonomy" id="78245"/>
    <lineage>
        <taxon>Bacteria</taxon>
        <taxon>Pseudomonadati</taxon>
        <taxon>Pseudomonadota</taxon>
        <taxon>Alphaproteobacteria</taxon>
        <taxon>Hyphomicrobiales</taxon>
        <taxon>Xanthobacteraceae</taxon>
        <taxon>Xanthobacter</taxon>
    </lineage>
</organism>
<dbReference type="SUPFAM" id="SSF53335">
    <property type="entry name" value="S-adenosyl-L-methionine-dependent methyltransferases"/>
    <property type="match status" value="1"/>
</dbReference>
<dbReference type="Gene3D" id="3.40.50.150">
    <property type="entry name" value="Vaccinia Virus protein VP39"/>
    <property type="match status" value="1"/>
</dbReference>
<dbReference type="PANTHER" id="PTHR13090">
    <property type="entry name" value="ARGININE-HYDROXYLASE NDUFAF5, MITOCHONDRIAL"/>
    <property type="match status" value="1"/>
</dbReference>
<keyword evidence="5" id="KW-1185">Reference proteome</keyword>
<dbReference type="PANTHER" id="PTHR13090:SF1">
    <property type="entry name" value="ARGININE-HYDROXYLASE NDUFAF5, MITOCHONDRIAL"/>
    <property type="match status" value="1"/>
</dbReference>
<dbReference type="InterPro" id="IPR050602">
    <property type="entry name" value="Malonyl-ACP_OMT"/>
</dbReference>
<keyword evidence="1 4" id="KW-0489">Methyltransferase</keyword>
<dbReference type="AlphaFoldDB" id="A7IJZ2"/>
<evidence type="ECO:0000256" key="2">
    <source>
        <dbReference type="ARBA" id="ARBA00022679"/>
    </source>
</evidence>
<feature type="domain" description="Methyltransferase type 11" evidence="3">
    <location>
        <begin position="98"/>
        <end position="148"/>
    </location>
</feature>
<sequence length="311" mass="33056">MRLMSDATSTTTGDAPHLVFDRSLLRRRLERAARLGPEPFLLERAAEDMADRLAAVKRQFETAVDLGTPTPALARALAGHAAVGHLFCAAPLEAGLSAPGVVADEEALPFAAGSLDLVVSALSLQSVNDLPGVLAQVRRALRPDGLFMAALLGGGSLSELRQAFAIAESETTGGLSPRVAPFADVRDLGALLQRAGFALPVTDVDRVVVRYGSPFSLFSDLRRMGAANALLERRRVPLRRATLLRAAEVYTERFADPDGRVRATFEIVFLSGWAPHESQQKPLRPGSAKMRLADALGALEVPLPPAGADKG</sequence>
<dbReference type="GO" id="GO:0008757">
    <property type="term" value="F:S-adenosylmethionine-dependent methyltransferase activity"/>
    <property type="evidence" value="ECO:0007669"/>
    <property type="project" value="InterPro"/>
</dbReference>
<evidence type="ECO:0000313" key="5">
    <source>
        <dbReference type="Proteomes" id="UP000002417"/>
    </source>
</evidence>
<dbReference type="eggNOG" id="COG2226">
    <property type="taxonomic scope" value="Bacteria"/>
</dbReference>
<dbReference type="HOGENOM" id="CLU_046586_0_3_5"/>
<evidence type="ECO:0000256" key="1">
    <source>
        <dbReference type="ARBA" id="ARBA00022603"/>
    </source>
</evidence>